<evidence type="ECO:0000256" key="3">
    <source>
        <dbReference type="ARBA" id="ARBA00022692"/>
    </source>
</evidence>
<keyword evidence="4 6" id="KW-1133">Transmembrane helix</keyword>
<evidence type="ECO:0000313" key="7">
    <source>
        <dbReference type="EMBL" id="SEP24820.1"/>
    </source>
</evidence>
<evidence type="ECO:0000256" key="6">
    <source>
        <dbReference type="SAM" id="Phobius"/>
    </source>
</evidence>
<keyword evidence="5 6" id="KW-0472">Membrane</keyword>
<dbReference type="PANTHER" id="PTHR43652:SF2">
    <property type="entry name" value="BASIC AMINO ACID ANTIPORTER YFCC-RELATED"/>
    <property type="match status" value="1"/>
</dbReference>
<proteinExistence type="predicted"/>
<protein>
    <submittedName>
        <fullName evidence="7">Uncharacterized membrane protein YfcC, ion transporter superfamily</fullName>
    </submittedName>
</protein>
<gene>
    <name evidence="7" type="ORF">SAMN04487948_12630</name>
</gene>
<feature type="transmembrane region" description="Helical" evidence="6">
    <location>
        <begin position="78"/>
        <end position="98"/>
    </location>
</feature>
<evidence type="ECO:0000313" key="8">
    <source>
        <dbReference type="Proteomes" id="UP000199126"/>
    </source>
</evidence>
<sequence length="427" mass="45510">MVEGREVIVPGSFHYIQEPPVSFMGMLKSVQLGLIDAASIVFFVLIIGGAFGLITATGSITAALSGIVTRLEESNREYLILICVPLFFGVIAGVAGLYESVIPFVPLAVLLALSLDYDAIVGCSMVLLGLAAGFASAPLNPFTVGIAQGIAGLPIYSGLWYRAIFWVLSMTVTIGYIYRYASKVKESPSESYVSDLDYSNLELEDDPSEIDFKRIHKAVLGVFALAIVMLIVGVTQYGWYINEIATLFLVTGILVGVIYGMSGDEIVSNFIDGAQDLLYAALIIGFARGIIVVLRDGAVLDTVIWALVQPLKDMSPVVSASLMVPLMSVVNFFIPSGSGQAAVVTPILVPIGEIVGIPAQVIVLAFQYGDGFSNMFIPTLGPTMAMISIANIPYGRWLQFTWKLLVVQILIGMSAVGIGVAIGLGPF</sequence>
<feature type="transmembrane region" description="Helical" evidence="6">
    <location>
        <begin position="341"/>
        <end position="366"/>
    </location>
</feature>
<dbReference type="PANTHER" id="PTHR43652">
    <property type="entry name" value="BASIC AMINO ACID ANTIPORTER YFCC-RELATED"/>
    <property type="match status" value="1"/>
</dbReference>
<evidence type="ECO:0000256" key="4">
    <source>
        <dbReference type="ARBA" id="ARBA00022989"/>
    </source>
</evidence>
<organism evidence="7 8">
    <name type="scientific">Halogranum amylolyticum</name>
    <dbReference type="NCBI Taxonomy" id="660520"/>
    <lineage>
        <taxon>Archaea</taxon>
        <taxon>Methanobacteriati</taxon>
        <taxon>Methanobacteriota</taxon>
        <taxon>Stenosarchaea group</taxon>
        <taxon>Halobacteria</taxon>
        <taxon>Halobacteriales</taxon>
        <taxon>Haloferacaceae</taxon>
    </lineage>
</organism>
<feature type="transmembrane region" description="Helical" evidence="6">
    <location>
        <begin position="244"/>
        <end position="262"/>
    </location>
</feature>
<comment type="subcellular location">
    <subcellularLocation>
        <location evidence="1">Cell membrane</location>
        <topology evidence="1">Multi-pass membrane protein</topology>
    </subcellularLocation>
</comment>
<keyword evidence="3 6" id="KW-0812">Transmembrane</keyword>
<feature type="transmembrane region" description="Helical" evidence="6">
    <location>
        <begin position="274"/>
        <end position="294"/>
    </location>
</feature>
<dbReference type="InterPro" id="IPR051679">
    <property type="entry name" value="DASS-Related_Transporters"/>
</dbReference>
<feature type="transmembrane region" description="Helical" evidence="6">
    <location>
        <begin position="372"/>
        <end position="392"/>
    </location>
</feature>
<feature type="transmembrane region" description="Helical" evidence="6">
    <location>
        <begin position="34"/>
        <end position="58"/>
    </location>
</feature>
<feature type="transmembrane region" description="Helical" evidence="6">
    <location>
        <begin position="218"/>
        <end position="238"/>
    </location>
</feature>
<dbReference type="Pfam" id="PF03606">
    <property type="entry name" value="DcuC"/>
    <property type="match status" value="1"/>
</dbReference>
<feature type="transmembrane region" description="Helical" evidence="6">
    <location>
        <begin position="404"/>
        <end position="424"/>
    </location>
</feature>
<dbReference type="Proteomes" id="UP000199126">
    <property type="component" value="Unassembled WGS sequence"/>
</dbReference>
<evidence type="ECO:0000256" key="2">
    <source>
        <dbReference type="ARBA" id="ARBA00022475"/>
    </source>
</evidence>
<feature type="transmembrane region" description="Helical" evidence="6">
    <location>
        <begin position="314"/>
        <end position="334"/>
    </location>
</feature>
<dbReference type="EMBL" id="FODV01000026">
    <property type="protein sequence ID" value="SEP24820.1"/>
    <property type="molecule type" value="Genomic_DNA"/>
</dbReference>
<evidence type="ECO:0000256" key="1">
    <source>
        <dbReference type="ARBA" id="ARBA00004651"/>
    </source>
</evidence>
<dbReference type="GO" id="GO:0005886">
    <property type="term" value="C:plasma membrane"/>
    <property type="evidence" value="ECO:0007669"/>
    <property type="project" value="UniProtKB-SubCell"/>
</dbReference>
<dbReference type="InterPro" id="IPR018385">
    <property type="entry name" value="C4_dicarb_anaerob_car-like"/>
</dbReference>
<keyword evidence="8" id="KW-1185">Reference proteome</keyword>
<accession>A0A1H8WB18</accession>
<keyword evidence="2" id="KW-1003">Cell membrane</keyword>
<reference evidence="8" key="1">
    <citation type="submission" date="2016-10" db="EMBL/GenBank/DDBJ databases">
        <authorList>
            <person name="Varghese N."/>
            <person name="Submissions S."/>
        </authorList>
    </citation>
    <scope>NUCLEOTIDE SEQUENCE [LARGE SCALE GENOMIC DNA]</scope>
    <source>
        <strain evidence="8">CGMCC 1.10121</strain>
    </source>
</reference>
<evidence type="ECO:0000256" key="5">
    <source>
        <dbReference type="ARBA" id="ARBA00023136"/>
    </source>
</evidence>
<name>A0A1H8WB18_9EURY</name>
<dbReference type="AlphaFoldDB" id="A0A1H8WB18"/>